<dbReference type="AlphaFoldDB" id="A0A8J3I6H3"/>
<dbReference type="SUPFAM" id="SSF56601">
    <property type="entry name" value="beta-lactamase/transpeptidase-like"/>
    <property type="match status" value="1"/>
</dbReference>
<sequence length="566" mass="61421">MNDGEVTTPAFVFSQTATRKLAVSSFFANYYQSHSGQTSLGAPLTVAYPVEHGWIQFFSSGALLLPIEKQNYKSSSKDILAGLVTNGVNDPETGIVRLPLLQALLTAGSQIEIGGKGSSLTYVDIRKAAHPALLVTAASTTSSESVFVKTSTRAGKDVGHRIPQAFWQYIIRTDISPDGWKVDFGDPRTEVLPFIAKINGKLHHLQVQVFGRDGLVLDQDAQNAQGLPAIRRLSTGLDYLNTLGMPAVSIRAQQRVWASSASELLDVPERGKAVVHVGKNFPLLLQGETNWNDGMLWYRVRWDAPNRSGTGWIPANVVSFSGSSNMRSEASLDVLSSELASYVTSRGNNVGVSVYDVTRHFSYSYNSDLPFTMASSMKIPIMLAFFDMLESQGRGPDDGEMQLLTTMIENSDNDAASALYYDELGGAPALMSYLQKIHVGGLTPDPESWGYSAITPQSMVDMLTLLHQGKILNAQDRQIALDLMRHVEEDQQIGVGDTAPIGALVSLKDGWVVGPDGLWVMNSSGIVTRGKVTYVVAVYSQSQNALEDGQDIVRHVCKSIASALIV</sequence>
<name>A0A8J3I6H3_9CHLR</name>
<proteinExistence type="predicted"/>
<dbReference type="Gene3D" id="3.40.710.10">
    <property type="entry name" value="DD-peptidase/beta-lactamase superfamily"/>
    <property type="match status" value="1"/>
</dbReference>
<dbReference type="PANTHER" id="PTHR35333:SF3">
    <property type="entry name" value="BETA-LACTAMASE-TYPE TRANSPEPTIDASE FOLD CONTAINING PROTEIN"/>
    <property type="match status" value="1"/>
</dbReference>
<organism evidence="2 3">
    <name type="scientific">Ktedonospora formicarum</name>
    <dbReference type="NCBI Taxonomy" id="2778364"/>
    <lineage>
        <taxon>Bacteria</taxon>
        <taxon>Bacillati</taxon>
        <taxon>Chloroflexota</taxon>
        <taxon>Ktedonobacteria</taxon>
        <taxon>Ktedonobacterales</taxon>
        <taxon>Ktedonobacteraceae</taxon>
        <taxon>Ktedonospora</taxon>
    </lineage>
</organism>
<dbReference type="GO" id="GO:0030655">
    <property type="term" value="P:beta-lactam antibiotic catabolic process"/>
    <property type="evidence" value="ECO:0007669"/>
    <property type="project" value="InterPro"/>
</dbReference>
<comment type="caution">
    <text evidence="2">The sequence shown here is derived from an EMBL/GenBank/DDBJ whole genome shotgun (WGS) entry which is preliminary data.</text>
</comment>
<dbReference type="InterPro" id="IPR012338">
    <property type="entry name" value="Beta-lactam/transpept-like"/>
</dbReference>
<dbReference type="EMBL" id="BNJF01000002">
    <property type="protein sequence ID" value="GHO46743.1"/>
    <property type="molecule type" value="Genomic_DNA"/>
</dbReference>
<evidence type="ECO:0000313" key="3">
    <source>
        <dbReference type="Proteomes" id="UP000612362"/>
    </source>
</evidence>
<reference evidence="2" key="1">
    <citation type="submission" date="2020-10" db="EMBL/GenBank/DDBJ databases">
        <title>Taxonomic study of unclassified bacteria belonging to the class Ktedonobacteria.</title>
        <authorList>
            <person name="Yabe S."/>
            <person name="Wang C.M."/>
            <person name="Zheng Y."/>
            <person name="Sakai Y."/>
            <person name="Cavaletti L."/>
            <person name="Monciardini P."/>
            <person name="Donadio S."/>
        </authorList>
    </citation>
    <scope>NUCLEOTIDE SEQUENCE</scope>
    <source>
        <strain evidence="2">SOSP1-1</strain>
    </source>
</reference>
<gene>
    <name evidence="2" type="ORF">KSX_49060</name>
</gene>
<dbReference type="InterPro" id="IPR045155">
    <property type="entry name" value="Beta-lactam_cat"/>
</dbReference>
<dbReference type="Pfam" id="PF13354">
    <property type="entry name" value="Beta-lactamase2"/>
    <property type="match status" value="2"/>
</dbReference>
<dbReference type="GO" id="GO:0046677">
    <property type="term" value="P:response to antibiotic"/>
    <property type="evidence" value="ECO:0007669"/>
    <property type="project" value="InterPro"/>
</dbReference>
<keyword evidence="3" id="KW-1185">Reference proteome</keyword>
<protein>
    <recommendedName>
        <fullName evidence="1">Beta-lactamase class A catalytic domain-containing protein</fullName>
    </recommendedName>
</protein>
<accession>A0A8J3I6H3</accession>
<dbReference type="Proteomes" id="UP000612362">
    <property type="component" value="Unassembled WGS sequence"/>
</dbReference>
<feature type="domain" description="Beta-lactamase class A catalytic" evidence="1">
    <location>
        <begin position="402"/>
        <end position="539"/>
    </location>
</feature>
<feature type="domain" description="Beta-lactamase class A catalytic" evidence="1">
    <location>
        <begin position="351"/>
        <end position="394"/>
    </location>
</feature>
<dbReference type="GO" id="GO:0008800">
    <property type="term" value="F:beta-lactamase activity"/>
    <property type="evidence" value="ECO:0007669"/>
    <property type="project" value="InterPro"/>
</dbReference>
<evidence type="ECO:0000313" key="2">
    <source>
        <dbReference type="EMBL" id="GHO46743.1"/>
    </source>
</evidence>
<evidence type="ECO:0000259" key="1">
    <source>
        <dbReference type="Pfam" id="PF13354"/>
    </source>
</evidence>
<dbReference type="InterPro" id="IPR000871">
    <property type="entry name" value="Beta-lactam_class-A"/>
</dbReference>
<dbReference type="PANTHER" id="PTHR35333">
    <property type="entry name" value="BETA-LACTAMASE"/>
    <property type="match status" value="1"/>
</dbReference>